<feature type="domain" description="Major facilitator superfamily (MFS) profile" evidence="7">
    <location>
        <begin position="38"/>
        <end position="401"/>
    </location>
</feature>
<feature type="transmembrane region" description="Helical" evidence="6">
    <location>
        <begin position="288"/>
        <end position="308"/>
    </location>
</feature>
<name>A0A1D1ZE51_9ARAE</name>
<dbReference type="CDD" id="cd17330">
    <property type="entry name" value="MFS_SLC46_TetA_like"/>
    <property type="match status" value="1"/>
</dbReference>
<feature type="transmembrane region" description="Helical" evidence="6">
    <location>
        <begin position="135"/>
        <end position="154"/>
    </location>
</feature>
<evidence type="ECO:0000256" key="1">
    <source>
        <dbReference type="ARBA" id="ARBA00004141"/>
    </source>
</evidence>
<feature type="transmembrane region" description="Helical" evidence="6">
    <location>
        <begin position="40"/>
        <end position="64"/>
    </location>
</feature>
<feature type="transmembrane region" description="Helical" evidence="6">
    <location>
        <begin position="351"/>
        <end position="371"/>
    </location>
</feature>
<dbReference type="InterPro" id="IPR001958">
    <property type="entry name" value="Tet-R_TetA/multi-R_MdtG-like"/>
</dbReference>
<dbReference type="PANTHER" id="PTHR23504">
    <property type="entry name" value="MAJOR FACILITATOR SUPERFAMILY DOMAIN-CONTAINING PROTEIN 10"/>
    <property type="match status" value="1"/>
</dbReference>
<dbReference type="InterPro" id="IPR036259">
    <property type="entry name" value="MFS_trans_sf"/>
</dbReference>
<dbReference type="PANTHER" id="PTHR23504:SF15">
    <property type="entry name" value="MAJOR FACILITATOR SUPERFAMILY (MFS) PROFILE DOMAIN-CONTAINING PROTEIN"/>
    <property type="match status" value="1"/>
</dbReference>
<feature type="transmembrane region" description="Helical" evidence="6">
    <location>
        <begin position="166"/>
        <end position="189"/>
    </location>
</feature>
<dbReference type="Gene3D" id="1.20.1250.20">
    <property type="entry name" value="MFS general substrate transporter like domains"/>
    <property type="match status" value="1"/>
</dbReference>
<feature type="transmembrane region" description="Helical" evidence="6">
    <location>
        <begin position="76"/>
        <end position="98"/>
    </location>
</feature>
<dbReference type="GO" id="GO:0016020">
    <property type="term" value="C:membrane"/>
    <property type="evidence" value="ECO:0007669"/>
    <property type="project" value="UniProtKB-SubCell"/>
</dbReference>
<dbReference type="Pfam" id="PF07690">
    <property type="entry name" value="MFS_1"/>
    <property type="match status" value="1"/>
</dbReference>
<comment type="subcellular location">
    <subcellularLocation>
        <location evidence="1">Membrane</location>
        <topology evidence="1">Multi-pass membrane protein</topology>
    </subcellularLocation>
</comment>
<proteinExistence type="predicted"/>
<feature type="transmembrane region" description="Helical" evidence="6">
    <location>
        <begin position="209"/>
        <end position="232"/>
    </location>
</feature>
<evidence type="ECO:0000256" key="3">
    <source>
        <dbReference type="ARBA" id="ARBA00022692"/>
    </source>
</evidence>
<sequence>MAGKDAAGPLLEKVYYEGCPGCKVDRWKATYRGIPYRQFLYVWLVTLCSALPISSLFPFLYFMIRDFHIAKREEDIGYYAGYVGSSFMFGRALTSLFWGVVADRYGRKPVIVFGTISVIIFNTLFGLSSSFWMAILTRFLLGCLNAVFAPIKAYASEICRQEHQSIGMSVITTSWGMGLIIGPAIGGFFSQPAEKFPDIFSIESIFGRFPYFLPSLCISLFAVGVLVTCFWLPETLHLHKNIQGHRSYESLEASENGSALNVKDEQKEENVITSKDNLFRNWPLMSSIIVYCVFSLHNMAYTEIFSLWAESDRKYGGLNFSTNDVGEVLAISGFSLLVFQLFVYPPVQRLLGPIVSVRIAGVLAIPLLASYPFFVKLSGLGLSVVVSCASMLKNVFSVSST</sequence>
<organism evidence="8">
    <name type="scientific">Anthurium amnicola</name>
    <dbReference type="NCBI Taxonomy" id="1678845"/>
    <lineage>
        <taxon>Eukaryota</taxon>
        <taxon>Viridiplantae</taxon>
        <taxon>Streptophyta</taxon>
        <taxon>Embryophyta</taxon>
        <taxon>Tracheophyta</taxon>
        <taxon>Spermatophyta</taxon>
        <taxon>Magnoliopsida</taxon>
        <taxon>Liliopsida</taxon>
        <taxon>Araceae</taxon>
        <taxon>Pothoideae</taxon>
        <taxon>Potheae</taxon>
        <taxon>Anthurium</taxon>
    </lineage>
</organism>
<feature type="transmembrane region" description="Helical" evidence="6">
    <location>
        <begin position="110"/>
        <end position="129"/>
    </location>
</feature>
<evidence type="ECO:0000259" key="7">
    <source>
        <dbReference type="PROSITE" id="PS50850"/>
    </source>
</evidence>
<dbReference type="GO" id="GO:0022857">
    <property type="term" value="F:transmembrane transporter activity"/>
    <property type="evidence" value="ECO:0007669"/>
    <property type="project" value="InterPro"/>
</dbReference>
<dbReference type="InterPro" id="IPR011701">
    <property type="entry name" value="MFS"/>
</dbReference>
<dbReference type="PROSITE" id="PS50850">
    <property type="entry name" value="MFS"/>
    <property type="match status" value="1"/>
</dbReference>
<evidence type="ECO:0000313" key="8">
    <source>
        <dbReference type="EMBL" id="JAT65216.1"/>
    </source>
</evidence>
<keyword evidence="5 6" id="KW-0472">Membrane</keyword>
<accession>A0A1D1ZE51</accession>
<protein>
    <submittedName>
        <fullName evidence="8">Putative peptide/nitrate transporter At3g43790</fullName>
    </submittedName>
</protein>
<keyword evidence="4 6" id="KW-1133">Transmembrane helix</keyword>
<dbReference type="EMBL" id="GDJX01002720">
    <property type="protein sequence ID" value="JAT65216.1"/>
    <property type="molecule type" value="Transcribed_RNA"/>
</dbReference>
<gene>
    <name evidence="8" type="primary">ZIFL2_0</name>
    <name evidence="8" type="ORF">g.128457</name>
</gene>
<keyword evidence="3 6" id="KW-0812">Transmembrane</keyword>
<evidence type="ECO:0000256" key="4">
    <source>
        <dbReference type="ARBA" id="ARBA00022989"/>
    </source>
</evidence>
<dbReference type="AlphaFoldDB" id="A0A1D1ZE51"/>
<reference evidence="8" key="1">
    <citation type="submission" date="2015-07" db="EMBL/GenBank/DDBJ databases">
        <title>Transcriptome Assembly of Anthurium amnicola.</title>
        <authorList>
            <person name="Suzuki J."/>
        </authorList>
    </citation>
    <scope>NUCLEOTIDE SEQUENCE</scope>
</reference>
<evidence type="ECO:0000256" key="6">
    <source>
        <dbReference type="SAM" id="Phobius"/>
    </source>
</evidence>
<dbReference type="PRINTS" id="PR01035">
    <property type="entry name" value="TCRTETA"/>
</dbReference>
<keyword evidence="2" id="KW-0813">Transport</keyword>
<dbReference type="SUPFAM" id="SSF103473">
    <property type="entry name" value="MFS general substrate transporter"/>
    <property type="match status" value="1"/>
</dbReference>
<feature type="transmembrane region" description="Helical" evidence="6">
    <location>
        <begin position="328"/>
        <end position="344"/>
    </location>
</feature>
<evidence type="ECO:0000256" key="2">
    <source>
        <dbReference type="ARBA" id="ARBA00022448"/>
    </source>
</evidence>
<evidence type="ECO:0000256" key="5">
    <source>
        <dbReference type="ARBA" id="ARBA00023136"/>
    </source>
</evidence>
<dbReference type="InterPro" id="IPR020846">
    <property type="entry name" value="MFS_dom"/>
</dbReference>